<keyword evidence="2" id="KW-1185">Reference proteome</keyword>
<dbReference type="SUPFAM" id="SSF55785">
    <property type="entry name" value="PYP-like sensor domain (PAS domain)"/>
    <property type="match status" value="1"/>
</dbReference>
<evidence type="ECO:0000313" key="1">
    <source>
        <dbReference type="EMBL" id="TGX40840.1"/>
    </source>
</evidence>
<dbReference type="EMBL" id="SRXU01000006">
    <property type="protein sequence ID" value="TGX40840.1"/>
    <property type="molecule type" value="Genomic_DNA"/>
</dbReference>
<gene>
    <name evidence="1" type="ORF">E5A74_15295</name>
</gene>
<dbReference type="AlphaFoldDB" id="A0A4S1WGZ0"/>
<organism evidence="1 2">
    <name type="scientific">Sphingomonas naasensis</name>
    <dbReference type="NCBI Taxonomy" id="1344951"/>
    <lineage>
        <taxon>Bacteria</taxon>
        <taxon>Pseudomonadati</taxon>
        <taxon>Pseudomonadota</taxon>
        <taxon>Alphaproteobacteria</taxon>
        <taxon>Sphingomonadales</taxon>
        <taxon>Sphingomonadaceae</taxon>
        <taxon>Sphingomonas</taxon>
    </lineage>
</organism>
<evidence type="ECO:0008006" key="3">
    <source>
        <dbReference type="Google" id="ProtNLM"/>
    </source>
</evidence>
<accession>A0A4S1WGZ0</accession>
<dbReference type="OrthoDB" id="5287260at2"/>
<dbReference type="Gene3D" id="3.30.450.20">
    <property type="entry name" value="PAS domain"/>
    <property type="match status" value="1"/>
</dbReference>
<sequence>MSGSASIDPERLVETAVQAARQGGEALAGTLEALPVAAYATDAEGRILAYNRAAAALAGCEPPASETRWCVTYRLYDAQGAYLPPEACPMAVAIRERRRLRGVSAIAERPDGSRVALAPHPTPWFDDEERLGGAVNLLIARDDPRYHAFLRSEATRCRRLADSVGDARTVGILLAMARDYEARVRCASPAP</sequence>
<comment type="caution">
    <text evidence="1">The sequence shown here is derived from an EMBL/GenBank/DDBJ whole genome shotgun (WGS) entry which is preliminary data.</text>
</comment>
<name>A0A4S1WGZ0_9SPHN</name>
<dbReference type="Proteomes" id="UP000309848">
    <property type="component" value="Unassembled WGS sequence"/>
</dbReference>
<dbReference type="RefSeq" id="WP_135986462.1">
    <property type="nucleotide sequence ID" value="NZ_JAASQM010000004.1"/>
</dbReference>
<proteinExistence type="predicted"/>
<evidence type="ECO:0000313" key="2">
    <source>
        <dbReference type="Proteomes" id="UP000309848"/>
    </source>
</evidence>
<reference evidence="1 2" key="1">
    <citation type="submission" date="2019-04" db="EMBL/GenBank/DDBJ databases">
        <title>Sphingomonas psychrotolerans sp. nov., isolated from soil in the Tianshan Mountains, Xinjiang, China.</title>
        <authorList>
            <person name="Luo Y."/>
            <person name="Sheng H."/>
        </authorList>
    </citation>
    <scope>NUCLEOTIDE SEQUENCE [LARGE SCALE GENOMIC DNA]</scope>
    <source>
        <strain evidence="1 2">KIS18-15</strain>
    </source>
</reference>
<dbReference type="InterPro" id="IPR035965">
    <property type="entry name" value="PAS-like_dom_sf"/>
</dbReference>
<protein>
    <recommendedName>
        <fullName evidence="3">PAS domain-containing protein</fullName>
    </recommendedName>
</protein>